<dbReference type="EMBL" id="JAZEWV010000002">
    <property type="protein sequence ID" value="MEE4541344.1"/>
    <property type="molecule type" value="Genomic_DNA"/>
</dbReference>
<accession>A0ABU7P6A8</accession>
<keyword evidence="2" id="KW-1185">Reference proteome</keyword>
<dbReference type="RefSeq" id="WP_330793210.1">
    <property type="nucleotide sequence ID" value="NZ_JAZEWV010000002.1"/>
</dbReference>
<organism evidence="1 2">
    <name type="scientific">Actinacidiphila polyblastidii</name>
    <dbReference type="NCBI Taxonomy" id="3110430"/>
    <lineage>
        <taxon>Bacteria</taxon>
        <taxon>Bacillati</taxon>
        <taxon>Actinomycetota</taxon>
        <taxon>Actinomycetes</taxon>
        <taxon>Kitasatosporales</taxon>
        <taxon>Streptomycetaceae</taxon>
        <taxon>Actinacidiphila</taxon>
    </lineage>
</organism>
<comment type="caution">
    <text evidence="1">The sequence shown here is derived from an EMBL/GenBank/DDBJ whole genome shotgun (WGS) entry which is preliminary data.</text>
</comment>
<evidence type="ECO:0000313" key="2">
    <source>
        <dbReference type="Proteomes" id="UP001344658"/>
    </source>
</evidence>
<dbReference type="Proteomes" id="UP001344658">
    <property type="component" value="Unassembled WGS sequence"/>
</dbReference>
<name>A0ABU7P6A8_9ACTN</name>
<proteinExistence type="predicted"/>
<sequence>MSSMRVPVAGSERPPRFEVIVAAVAVGYTAGYTVGVGNAAQQAVGVMTVTTIGWLWDRWRR</sequence>
<evidence type="ECO:0008006" key="3">
    <source>
        <dbReference type="Google" id="ProtNLM"/>
    </source>
</evidence>
<evidence type="ECO:0000313" key="1">
    <source>
        <dbReference type="EMBL" id="MEE4541344.1"/>
    </source>
</evidence>
<gene>
    <name evidence="1" type="ORF">V2S66_05110</name>
</gene>
<reference evidence="1 2" key="1">
    <citation type="submission" date="2023-12" db="EMBL/GenBank/DDBJ databases">
        <title>Streptomyces sp. V4-01.</title>
        <authorList>
            <person name="Somphong A."/>
            <person name="Phongsopitanun W."/>
        </authorList>
    </citation>
    <scope>NUCLEOTIDE SEQUENCE [LARGE SCALE GENOMIC DNA]</scope>
    <source>
        <strain evidence="1 2">V4-01</strain>
    </source>
</reference>
<protein>
    <recommendedName>
        <fullName evidence="3">MFS transporter</fullName>
    </recommendedName>
</protein>